<evidence type="ECO:0000259" key="2">
    <source>
        <dbReference type="Pfam" id="PF03432"/>
    </source>
</evidence>
<keyword evidence="4" id="KW-1185">Reference proteome</keyword>
<evidence type="ECO:0000313" key="4">
    <source>
        <dbReference type="Proteomes" id="UP000295399"/>
    </source>
</evidence>
<comment type="caution">
    <text evidence="3">The sequence shown here is derived from an EMBL/GenBank/DDBJ whole genome shotgun (WGS) entry which is preliminary data.</text>
</comment>
<feature type="domain" description="MobA/VirD2-like nuclease" evidence="2">
    <location>
        <begin position="29"/>
        <end position="146"/>
    </location>
</feature>
<dbReference type="RefSeq" id="WP_132709153.1">
    <property type="nucleotide sequence ID" value="NZ_JACIGF010000010.1"/>
</dbReference>
<reference evidence="3 4" key="1">
    <citation type="submission" date="2019-03" db="EMBL/GenBank/DDBJ databases">
        <title>Genomic Encyclopedia of Type Strains, Phase IV (KMG-IV): sequencing the most valuable type-strain genomes for metagenomic binning, comparative biology and taxonomic classification.</title>
        <authorList>
            <person name="Goeker M."/>
        </authorList>
    </citation>
    <scope>NUCLEOTIDE SEQUENCE [LARGE SCALE GENOMIC DNA]</scope>
    <source>
        <strain evidence="3 4">DSM 2132</strain>
    </source>
</reference>
<evidence type="ECO:0000313" key="3">
    <source>
        <dbReference type="EMBL" id="TCP31928.1"/>
    </source>
</evidence>
<dbReference type="EMBL" id="SLXO01000010">
    <property type="protein sequence ID" value="TCP31928.1"/>
    <property type="molecule type" value="Genomic_DNA"/>
</dbReference>
<evidence type="ECO:0000256" key="1">
    <source>
        <dbReference type="SAM" id="MobiDB-lite"/>
    </source>
</evidence>
<gene>
    <name evidence="3" type="ORF">EV659_1104</name>
</gene>
<organism evidence="3 4">
    <name type="scientific">Rhodothalassium salexigens DSM 2132</name>
    <dbReference type="NCBI Taxonomy" id="1188247"/>
    <lineage>
        <taxon>Bacteria</taxon>
        <taxon>Pseudomonadati</taxon>
        <taxon>Pseudomonadota</taxon>
        <taxon>Alphaproteobacteria</taxon>
        <taxon>Rhodothalassiales</taxon>
        <taxon>Rhodothalassiaceae</taxon>
        <taxon>Rhodothalassium</taxon>
    </lineage>
</organism>
<dbReference type="Proteomes" id="UP000295399">
    <property type="component" value="Unassembled WGS sequence"/>
</dbReference>
<proteinExistence type="predicted"/>
<dbReference type="InterPro" id="IPR005094">
    <property type="entry name" value="Endonuclease_MobA/VirD2"/>
</dbReference>
<protein>
    <recommendedName>
        <fullName evidence="2">MobA/VirD2-like nuclease domain-containing protein</fullName>
    </recommendedName>
</protein>
<dbReference type="Pfam" id="PF03432">
    <property type="entry name" value="Relaxase"/>
    <property type="match status" value="1"/>
</dbReference>
<feature type="region of interest" description="Disordered" evidence="1">
    <location>
        <begin position="147"/>
        <end position="166"/>
    </location>
</feature>
<dbReference type="AlphaFoldDB" id="A0A4R2PBZ7"/>
<sequence>MIITGNSITFSLDLVRRLLDDTVENTGIEALEYRDVPIWEVAHALRHMQILSAGTKGTKGLYHAKIRPAPEYSLTHDQWVGATDILEAELDLDDQPRVIILHEQDERAHLHVIWARTDIDTLTLRTDSFTYAAHERAARAIEAMFGHDPVPSWRDPQPDNGADGAP</sequence>
<dbReference type="OrthoDB" id="1826980at2"/>
<dbReference type="InParanoid" id="A0A4R2PBZ7"/>
<accession>A0A4R2PBZ7</accession>
<name>A0A4R2PBZ7_RHOSA</name>